<reference evidence="1 2" key="1">
    <citation type="journal article" date="2021" name="Nat. Commun.">
        <title>Genetic determinants of endophytism in the Arabidopsis root mycobiome.</title>
        <authorList>
            <person name="Mesny F."/>
            <person name="Miyauchi S."/>
            <person name="Thiergart T."/>
            <person name="Pickel B."/>
            <person name="Atanasova L."/>
            <person name="Karlsson M."/>
            <person name="Huettel B."/>
            <person name="Barry K.W."/>
            <person name="Haridas S."/>
            <person name="Chen C."/>
            <person name="Bauer D."/>
            <person name="Andreopoulos W."/>
            <person name="Pangilinan J."/>
            <person name="LaButti K."/>
            <person name="Riley R."/>
            <person name="Lipzen A."/>
            <person name="Clum A."/>
            <person name="Drula E."/>
            <person name="Henrissat B."/>
            <person name="Kohler A."/>
            <person name="Grigoriev I.V."/>
            <person name="Martin F.M."/>
            <person name="Hacquard S."/>
        </authorList>
    </citation>
    <scope>NUCLEOTIDE SEQUENCE [LARGE SCALE GENOMIC DNA]</scope>
    <source>
        <strain evidence="1 2">MPI-CAGE-CH-0241</strain>
    </source>
</reference>
<protein>
    <submittedName>
        <fullName evidence="1">Uncharacterized protein</fullName>
    </submittedName>
</protein>
<proteinExistence type="predicted"/>
<organism evidence="1 2">
    <name type="scientific">Thelonectria olida</name>
    <dbReference type="NCBI Taxonomy" id="1576542"/>
    <lineage>
        <taxon>Eukaryota</taxon>
        <taxon>Fungi</taxon>
        <taxon>Dikarya</taxon>
        <taxon>Ascomycota</taxon>
        <taxon>Pezizomycotina</taxon>
        <taxon>Sordariomycetes</taxon>
        <taxon>Hypocreomycetidae</taxon>
        <taxon>Hypocreales</taxon>
        <taxon>Nectriaceae</taxon>
        <taxon>Thelonectria</taxon>
    </lineage>
</organism>
<dbReference type="Proteomes" id="UP000777438">
    <property type="component" value="Unassembled WGS sequence"/>
</dbReference>
<dbReference type="OrthoDB" id="5104305at2759"/>
<gene>
    <name evidence="1" type="ORF">B0T10DRAFT_409288</name>
</gene>
<comment type="caution">
    <text evidence="1">The sequence shown here is derived from an EMBL/GenBank/DDBJ whole genome shotgun (WGS) entry which is preliminary data.</text>
</comment>
<sequence length="311" mass="35704">MSHRGKSFLHLPAEIRNLIYDLAFVPVEHANLLNPIPTVYTKEAAPLLYVHPAITAELNQRLYRDNFSLVLPVQEPSEFAKGRGLTSETLERCLKETSPLMKQRCEKLIVEASQTQVPDEDYDYWYHNADFPTRLIPALLSIRSELPALKEVEFIFWFGNWVASVREWKEHLKRLAEQWNAHIGQELKDVASESSRPTETSLHVTVQFNLFDYSDPDAGDGGSNWIQLWDRFADETEDSNSALALTFSAIDLAWGDEANGTFEGREFEPKGWAHTYVNTMSIKDRDELLHKYYYLTTTCKPLYVEVGEGRG</sequence>
<dbReference type="EMBL" id="JAGPYM010000019">
    <property type="protein sequence ID" value="KAH6884893.1"/>
    <property type="molecule type" value="Genomic_DNA"/>
</dbReference>
<keyword evidence="2" id="KW-1185">Reference proteome</keyword>
<evidence type="ECO:0000313" key="1">
    <source>
        <dbReference type="EMBL" id="KAH6884893.1"/>
    </source>
</evidence>
<dbReference type="AlphaFoldDB" id="A0A9P8VYQ6"/>
<accession>A0A9P8VYQ6</accession>
<evidence type="ECO:0000313" key="2">
    <source>
        <dbReference type="Proteomes" id="UP000777438"/>
    </source>
</evidence>
<name>A0A9P8VYQ6_9HYPO</name>